<dbReference type="Pfam" id="PF10047">
    <property type="entry name" value="DUF2281"/>
    <property type="match status" value="1"/>
</dbReference>
<evidence type="ECO:0000313" key="3">
    <source>
        <dbReference type="Proteomes" id="UP000697998"/>
    </source>
</evidence>
<proteinExistence type="predicted"/>
<gene>
    <name evidence="2" type="ORF">IPJ27_09270</name>
</gene>
<name>A0A935PZV7_9PROT</name>
<sequence>MTHAELVYQHLKQLPDSVAAEVLDFVRFLEQKQANVEARLPRQPGSARGLIWMAADFDASLDDFKDY</sequence>
<evidence type="ECO:0000259" key="1">
    <source>
        <dbReference type="Pfam" id="PF10047"/>
    </source>
</evidence>
<organism evidence="2 3">
    <name type="scientific">Candidatus Accumulibacter proximus</name>
    <dbReference type="NCBI Taxonomy" id="2954385"/>
    <lineage>
        <taxon>Bacteria</taxon>
        <taxon>Pseudomonadati</taxon>
        <taxon>Pseudomonadota</taxon>
        <taxon>Betaproteobacteria</taxon>
        <taxon>Candidatus Accumulibacter</taxon>
    </lineage>
</organism>
<dbReference type="EMBL" id="JADJMH010000006">
    <property type="protein sequence ID" value="MBK7674926.1"/>
    <property type="molecule type" value="Genomic_DNA"/>
</dbReference>
<feature type="domain" description="DUF2281" evidence="1">
    <location>
        <begin position="7"/>
        <end position="67"/>
    </location>
</feature>
<dbReference type="InterPro" id="IPR018739">
    <property type="entry name" value="DUF2281"/>
</dbReference>
<reference evidence="2 3" key="1">
    <citation type="submission" date="2020-10" db="EMBL/GenBank/DDBJ databases">
        <title>Connecting structure to function with the recovery of over 1000 high-quality activated sludge metagenome-assembled genomes encoding full-length rRNA genes using long-read sequencing.</title>
        <authorList>
            <person name="Singleton C.M."/>
            <person name="Petriglieri F."/>
            <person name="Kristensen J.M."/>
            <person name="Kirkegaard R.H."/>
            <person name="Michaelsen T.Y."/>
            <person name="Andersen M.H."/>
            <person name="Karst S.M."/>
            <person name="Dueholm M.S."/>
            <person name="Nielsen P.H."/>
            <person name="Albertsen M."/>
        </authorList>
    </citation>
    <scope>NUCLEOTIDE SEQUENCE [LARGE SCALE GENOMIC DNA]</scope>
    <source>
        <strain evidence="2">EsbW_18-Q3-R4-48_BATAC.285</strain>
    </source>
</reference>
<dbReference type="AlphaFoldDB" id="A0A935PZV7"/>
<comment type="caution">
    <text evidence="2">The sequence shown here is derived from an EMBL/GenBank/DDBJ whole genome shotgun (WGS) entry which is preliminary data.</text>
</comment>
<protein>
    <submittedName>
        <fullName evidence="2">DUF2281 domain-containing protein</fullName>
    </submittedName>
</protein>
<dbReference type="Proteomes" id="UP000697998">
    <property type="component" value="Unassembled WGS sequence"/>
</dbReference>
<evidence type="ECO:0000313" key="2">
    <source>
        <dbReference type="EMBL" id="MBK7674926.1"/>
    </source>
</evidence>
<accession>A0A935PZV7</accession>